<feature type="transmembrane region" description="Helical" evidence="2">
    <location>
        <begin position="161"/>
        <end position="179"/>
    </location>
</feature>
<reference evidence="4" key="1">
    <citation type="journal article" date="2012" name="Science">
        <title>The Paleozoic origin of enzymatic lignin decomposition reconstructed from 31 fungal genomes.</title>
        <authorList>
            <person name="Floudas D."/>
            <person name="Binder M."/>
            <person name="Riley R."/>
            <person name="Barry K."/>
            <person name="Blanchette R.A."/>
            <person name="Henrissat B."/>
            <person name="Martinez A.T."/>
            <person name="Otillar R."/>
            <person name="Spatafora J.W."/>
            <person name="Yadav J.S."/>
            <person name="Aerts A."/>
            <person name="Benoit I."/>
            <person name="Boyd A."/>
            <person name="Carlson A."/>
            <person name="Copeland A."/>
            <person name="Coutinho P.M."/>
            <person name="de Vries R.P."/>
            <person name="Ferreira P."/>
            <person name="Findley K."/>
            <person name="Foster B."/>
            <person name="Gaskell J."/>
            <person name="Glotzer D."/>
            <person name="Gorecki P."/>
            <person name="Heitman J."/>
            <person name="Hesse C."/>
            <person name="Hori C."/>
            <person name="Igarashi K."/>
            <person name="Jurgens J.A."/>
            <person name="Kallen N."/>
            <person name="Kersten P."/>
            <person name="Kohler A."/>
            <person name="Kuees U."/>
            <person name="Kumar T.K.A."/>
            <person name="Kuo A."/>
            <person name="LaButti K."/>
            <person name="Larrondo L.F."/>
            <person name="Lindquist E."/>
            <person name="Ling A."/>
            <person name="Lombard V."/>
            <person name="Lucas S."/>
            <person name="Lundell T."/>
            <person name="Martin R."/>
            <person name="McLaughlin D.J."/>
            <person name="Morgenstern I."/>
            <person name="Morin E."/>
            <person name="Murat C."/>
            <person name="Nagy L.G."/>
            <person name="Nolan M."/>
            <person name="Ohm R.A."/>
            <person name="Patyshakuliyeva A."/>
            <person name="Rokas A."/>
            <person name="Ruiz-Duenas F.J."/>
            <person name="Sabat G."/>
            <person name="Salamov A."/>
            <person name="Samejima M."/>
            <person name="Schmutz J."/>
            <person name="Slot J.C."/>
            <person name="St John F."/>
            <person name="Stenlid J."/>
            <person name="Sun H."/>
            <person name="Sun S."/>
            <person name="Syed K."/>
            <person name="Tsang A."/>
            <person name="Wiebenga A."/>
            <person name="Young D."/>
            <person name="Pisabarro A."/>
            <person name="Eastwood D.C."/>
            <person name="Martin F."/>
            <person name="Cullen D."/>
            <person name="Grigoriev I.V."/>
            <person name="Hibbett D.S."/>
        </authorList>
    </citation>
    <scope>NUCLEOTIDE SEQUENCE [LARGE SCALE GENOMIC DNA]</scope>
    <source>
        <strain evidence="4">HHB-11173 SS5</strain>
    </source>
</reference>
<dbReference type="RefSeq" id="XP_007387580.1">
    <property type="nucleotide sequence ID" value="XM_007387518.1"/>
</dbReference>
<keyword evidence="2" id="KW-0472">Membrane</keyword>
<evidence type="ECO:0000313" key="4">
    <source>
        <dbReference type="Proteomes" id="UP000054196"/>
    </source>
</evidence>
<evidence type="ECO:0000256" key="1">
    <source>
        <dbReference type="SAM" id="MobiDB-lite"/>
    </source>
</evidence>
<organism evidence="3 4">
    <name type="scientific">Punctularia strigosozonata (strain HHB-11173)</name>
    <name type="common">White-rot fungus</name>
    <dbReference type="NCBI Taxonomy" id="741275"/>
    <lineage>
        <taxon>Eukaryota</taxon>
        <taxon>Fungi</taxon>
        <taxon>Dikarya</taxon>
        <taxon>Basidiomycota</taxon>
        <taxon>Agaricomycotina</taxon>
        <taxon>Agaricomycetes</taxon>
        <taxon>Corticiales</taxon>
        <taxon>Punctulariaceae</taxon>
        <taxon>Punctularia</taxon>
    </lineage>
</organism>
<proteinExistence type="predicted"/>
<feature type="region of interest" description="Disordered" evidence="1">
    <location>
        <begin position="249"/>
        <end position="279"/>
    </location>
</feature>
<keyword evidence="2" id="KW-0812">Transmembrane</keyword>
<gene>
    <name evidence="3" type="ORF">PUNSTDRAFT_137859</name>
</gene>
<feature type="transmembrane region" description="Helical" evidence="2">
    <location>
        <begin position="123"/>
        <end position="141"/>
    </location>
</feature>
<accession>R7S5F8</accession>
<dbReference type="PANTHER" id="PTHR38848:SF3">
    <property type="entry name" value="G-PROTEIN COUPLED RECEPTORS FAMILY 3 PROFILE DOMAIN-CONTAINING PROTEIN"/>
    <property type="match status" value="1"/>
</dbReference>
<feature type="transmembrane region" description="Helical" evidence="2">
    <location>
        <begin position="12"/>
        <end position="30"/>
    </location>
</feature>
<evidence type="ECO:0000313" key="3">
    <source>
        <dbReference type="EMBL" id="EIN05177.1"/>
    </source>
</evidence>
<sequence>MVMALMVIQQGYQGVGYGGLGSVLAVRLWISVHDFRGRLVNRPGELHSGRIFEYLFLLERMYTLWKAFRDKQRLASTLYRMYIIIFVAYLALAAVLSILRVSYLRLDSTCIIGFGRILSTVGPPARGLIDIWIVWVLVWWLRRKRETISPDLRAILRRTLIFTLIEAATLIANGSVMVALQGAEPGWLCLVICSGDVAISGAALVWLTSSGPSTNHLSERNFQDIYASRPYRRSLPPFYRPPSFVDQSSWRSYQRRRPSVSDDADRGGSLQLSSPRPKSVMDGALARQIESNAFRSQAHIHIASRTLSLPQIHRQSPRTRLVCEHGESVYIIPMLILPDPRTRHGKSVARYTTFSWFKSLPYVEQKGAAETRCPGRSSQHHTAKFDAIAEQISIGVA</sequence>
<dbReference type="AlphaFoldDB" id="R7S5F8"/>
<name>R7S5F8_PUNST</name>
<dbReference type="Proteomes" id="UP000054196">
    <property type="component" value="Unassembled WGS sequence"/>
</dbReference>
<feature type="transmembrane region" description="Helical" evidence="2">
    <location>
        <begin position="81"/>
        <end position="103"/>
    </location>
</feature>
<protein>
    <submittedName>
        <fullName evidence="3">Uncharacterized protein</fullName>
    </submittedName>
</protein>
<dbReference type="OrthoDB" id="3210850at2759"/>
<evidence type="ECO:0000256" key="2">
    <source>
        <dbReference type="SAM" id="Phobius"/>
    </source>
</evidence>
<dbReference type="KEGG" id="psq:PUNSTDRAFT_137859"/>
<keyword evidence="2" id="KW-1133">Transmembrane helix</keyword>
<dbReference type="EMBL" id="JH687551">
    <property type="protein sequence ID" value="EIN05177.1"/>
    <property type="molecule type" value="Genomic_DNA"/>
</dbReference>
<dbReference type="HOGENOM" id="CLU_694716_0_0_1"/>
<dbReference type="GeneID" id="18879921"/>
<keyword evidence="4" id="KW-1185">Reference proteome</keyword>
<dbReference type="PANTHER" id="PTHR38848">
    <property type="entry name" value="G-PROTEIN COUPLED RECEPTORS FAMILY 3 PROFILE DOMAIN-CONTAINING PROTEIN"/>
    <property type="match status" value="1"/>
</dbReference>